<evidence type="ECO:0000256" key="6">
    <source>
        <dbReference type="RuleBase" id="RU003983"/>
    </source>
</evidence>
<evidence type="ECO:0000313" key="9">
    <source>
        <dbReference type="Proteomes" id="UP000608890"/>
    </source>
</evidence>
<dbReference type="CDD" id="cd07326">
    <property type="entry name" value="M56_BlaR1_MecR1_like"/>
    <property type="match status" value="1"/>
</dbReference>
<protein>
    <recommendedName>
        <fullName evidence="7">Peptidase M48 domain-containing protein</fullName>
    </recommendedName>
</protein>
<keyword evidence="9" id="KW-1185">Reference proteome</keyword>
<evidence type="ECO:0000259" key="7">
    <source>
        <dbReference type="Pfam" id="PF01435"/>
    </source>
</evidence>
<keyword evidence="5 6" id="KW-0482">Metalloprotease</keyword>
<dbReference type="PANTHER" id="PTHR34978:SF3">
    <property type="entry name" value="SLR0241 PROTEIN"/>
    <property type="match status" value="1"/>
</dbReference>
<keyword evidence="4 6" id="KW-0862">Zinc</keyword>
<keyword evidence="1 6" id="KW-0645">Protease</keyword>
<dbReference type="InterPro" id="IPR001915">
    <property type="entry name" value="Peptidase_M48"/>
</dbReference>
<evidence type="ECO:0000256" key="1">
    <source>
        <dbReference type="ARBA" id="ARBA00022670"/>
    </source>
</evidence>
<gene>
    <name evidence="8" type="ORF">GCM10011608_56160</name>
</gene>
<dbReference type="EMBL" id="BMNB01000040">
    <property type="protein sequence ID" value="GGM63609.1"/>
    <property type="molecule type" value="Genomic_DNA"/>
</dbReference>
<dbReference type="GO" id="GO:0006508">
    <property type="term" value="P:proteolysis"/>
    <property type="evidence" value="ECO:0007669"/>
    <property type="project" value="UniProtKB-KW"/>
</dbReference>
<reference evidence="8" key="2">
    <citation type="submission" date="2020-09" db="EMBL/GenBank/DDBJ databases">
        <authorList>
            <person name="Sun Q."/>
            <person name="Zhou Y."/>
        </authorList>
    </citation>
    <scope>NUCLEOTIDE SEQUENCE</scope>
    <source>
        <strain evidence="8">CGMCC 4.7312</strain>
    </source>
</reference>
<dbReference type="InterPro" id="IPR052173">
    <property type="entry name" value="Beta-lactam_resp_regulator"/>
</dbReference>
<evidence type="ECO:0000256" key="3">
    <source>
        <dbReference type="ARBA" id="ARBA00022801"/>
    </source>
</evidence>
<comment type="cofactor">
    <cofactor evidence="6">
        <name>Zn(2+)</name>
        <dbReference type="ChEBI" id="CHEBI:29105"/>
    </cofactor>
    <text evidence="6">Binds 1 zinc ion per subunit.</text>
</comment>
<dbReference type="Pfam" id="PF01435">
    <property type="entry name" value="Peptidase_M48"/>
    <property type="match status" value="1"/>
</dbReference>
<dbReference type="Gene3D" id="3.30.2010.10">
    <property type="entry name" value="Metalloproteases ('zincins'), catalytic domain"/>
    <property type="match status" value="1"/>
</dbReference>
<organism evidence="8 9">
    <name type="scientific">Micromonospora sonchi</name>
    <dbReference type="NCBI Taxonomy" id="1763543"/>
    <lineage>
        <taxon>Bacteria</taxon>
        <taxon>Bacillati</taxon>
        <taxon>Actinomycetota</taxon>
        <taxon>Actinomycetes</taxon>
        <taxon>Micromonosporales</taxon>
        <taxon>Micromonosporaceae</taxon>
        <taxon>Micromonospora</taxon>
    </lineage>
</organism>
<comment type="caution">
    <text evidence="8">The sequence shown here is derived from an EMBL/GenBank/DDBJ whole genome shotgun (WGS) entry which is preliminary data.</text>
</comment>
<evidence type="ECO:0000256" key="2">
    <source>
        <dbReference type="ARBA" id="ARBA00022723"/>
    </source>
</evidence>
<reference evidence="8" key="1">
    <citation type="journal article" date="2014" name="Int. J. Syst. Evol. Microbiol.">
        <title>Complete genome sequence of Corynebacterium casei LMG S-19264T (=DSM 44701T), isolated from a smear-ripened cheese.</title>
        <authorList>
            <consortium name="US DOE Joint Genome Institute (JGI-PGF)"/>
            <person name="Walter F."/>
            <person name="Albersmeier A."/>
            <person name="Kalinowski J."/>
            <person name="Ruckert C."/>
        </authorList>
    </citation>
    <scope>NUCLEOTIDE SEQUENCE</scope>
    <source>
        <strain evidence="8">CGMCC 4.7312</strain>
    </source>
</reference>
<dbReference type="Proteomes" id="UP000608890">
    <property type="component" value="Unassembled WGS sequence"/>
</dbReference>
<dbReference type="GO" id="GO:0004222">
    <property type="term" value="F:metalloendopeptidase activity"/>
    <property type="evidence" value="ECO:0007669"/>
    <property type="project" value="InterPro"/>
</dbReference>
<comment type="similarity">
    <text evidence="6">Belongs to the peptidase M48 family.</text>
</comment>
<name>A0A917X485_9ACTN</name>
<accession>A0A917X485</accession>
<evidence type="ECO:0000256" key="5">
    <source>
        <dbReference type="ARBA" id="ARBA00023049"/>
    </source>
</evidence>
<dbReference type="AlphaFoldDB" id="A0A917X485"/>
<feature type="domain" description="Peptidase M48" evidence="7">
    <location>
        <begin position="12"/>
        <end position="57"/>
    </location>
</feature>
<dbReference type="PANTHER" id="PTHR34978">
    <property type="entry name" value="POSSIBLE SENSOR-TRANSDUCER PROTEIN BLAR"/>
    <property type="match status" value="1"/>
</dbReference>
<evidence type="ECO:0000313" key="8">
    <source>
        <dbReference type="EMBL" id="GGM63609.1"/>
    </source>
</evidence>
<evidence type="ECO:0000256" key="4">
    <source>
        <dbReference type="ARBA" id="ARBA00022833"/>
    </source>
</evidence>
<keyword evidence="3 6" id="KW-0378">Hydrolase</keyword>
<dbReference type="GO" id="GO:0046872">
    <property type="term" value="F:metal ion binding"/>
    <property type="evidence" value="ECO:0007669"/>
    <property type="project" value="UniProtKB-KW"/>
</dbReference>
<sequence>MEVVDHATAAVYCLPGRPGQVVVTSAAIGALTADELAAVLRHERAHLRGRHHLLVALAGAFQRALPRLPMADAAETEIRRLVEHLADDRASDRHGRHAVATAIVQLADRTPGTLSMRGRARSSRVVSLRRRCAERVRRMLAPPARPRILHRLVAASAIGLLLTGPPAVAVVSAGLVRQAATCPTGSPPAAGSPAHLAGG</sequence>
<proteinExistence type="inferred from homology"/>
<keyword evidence="2" id="KW-0479">Metal-binding</keyword>